<dbReference type="AlphaFoldDB" id="A0ABD1FMN7"/>
<comment type="caution">
    <text evidence="1">The sequence shown here is derived from an EMBL/GenBank/DDBJ whole genome shotgun (WGS) entry which is preliminary data.</text>
</comment>
<reference evidence="1 2" key="1">
    <citation type="submission" date="2024-06" db="EMBL/GenBank/DDBJ databases">
        <title>A chromosome level genome sequence of Diviner's sage (Salvia divinorum).</title>
        <authorList>
            <person name="Ford S.A."/>
            <person name="Ro D.-K."/>
            <person name="Ness R.W."/>
            <person name="Phillips M.A."/>
        </authorList>
    </citation>
    <scope>NUCLEOTIDE SEQUENCE [LARGE SCALE GENOMIC DNA]</scope>
    <source>
        <strain evidence="1">SAF-2024a</strain>
        <tissue evidence="1">Leaf</tissue>
    </source>
</reference>
<proteinExistence type="predicted"/>
<sequence length="112" mass="12833">MDDIISEDFVPKIGMEFKTSNLLDISFCCCREGFRATDNQGVTVKNPRPEIRCFRKMSNVQQTQVDVAQSCGLPPKKILDVMAKKSGRIQHLGFTHIDLKNYLRTKRTLEIK</sequence>
<dbReference type="Proteomes" id="UP001567538">
    <property type="component" value="Unassembled WGS sequence"/>
</dbReference>
<gene>
    <name evidence="1" type="ORF">AAHA92_33047</name>
</gene>
<name>A0ABD1FMN7_SALDI</name>
<keyword evidence="2" id="KW-1185">Reference proteome</keyword>
<evidence type="ECO:0000313" key="1">
    <source>
        <dbReference type="EMBL" id="KAL1533116.1"/>
    </source>
</evidence>
<evidence type="ECO:0000313" key="2">
    <source>
        <dbReference type="Proteomes" id="UP001567538"/>
    </source>
</evidence>
<protein>
    <submittedName>
        <fullName evidence="1">Uncharacterized protein</fullName>
    </submittedName>
</protein>
<organism evidence="1 2">
    <name type="scientific">Salvia divinorum</name>
    <name type="common">Maria pastora</name>
    <name type="synonym">Diviner's sage</name>
    <dbReference type="NCBI Taxonomy" id="28513"/>
    <lineage>
        <taxon>Eukaryota</taxon>
        <taxon>Viridiplantae</taxon>
        <taxon>Streptophyta</taxon>
        <taxon>Embryophyta</taxon>
        <taxon>Tracheophyta</taxon>
        <taxon>Spermatophyta</taxon>
        <taxon>Magnoliopsida</taxon>
        <taxon>eudicotyledons</taxon>
        <taxon>Gunneridae</taxon>
        <taxon>Pentapetalae</taxon>
        <taxon>asterids</taxon>
        <taxon>lamiids</taxon>
        <taxon>Lamiales</taxon>
        <taxon>Lamiaceae</taxon>
        <taxon>Nepetoideae</taxon>
        <taxon>Mentheae</taxon>
        <taxon>Salviinae</taxon>
        <taxon>Salvia</taxon>
        <taxon>Salvia subgen. Calosphace</taxon>
    </lineage>
</organism>
<dbReference type="EMBL" id="JBEAFC010000014">
    <property type="protein sequence ID" value="KAL1533116.1"/>
    <property type="molecule type" value="Genomic_DNA"/>
</dbReference>
<accession>A0ABD1FMN7</accession>